<name>A0A9P0VWG1_9ASCO</name>
<evidence type="ECO:0000313" key="3">
    <source>
        <dbReference type="Proteomes" id="UP000837801"/>
    </source>
</evidence>
<comment type="caution">
    <text evidence="2">The sequence shown here is derived from an EMBL/GenBank/DDBJ whole genome shotgun (WGS) entry which is preliminary data.</text>
</comment>
<dbReference type="Gene3D" id="1.20.140.150">
    <property type="match status" value="1"/>
</dbReference>
<evidence type="ECO:0000256" key="1">
    <source>
        <dbReference type="SAM" id="Phobius"/>
    </source>
</evidence>
<keyword evidence="1" id="KW-0472">Membrane</keyword>
<dbReference type="Proteomes" id="UP000837801">
    <property type="component" value="Unassembled WGS sequence"/>
</dbReference>
<feature type="transmembrane region" description="Helical" evidence="1">
    <location>
        <begin position="188"/>
        <end position="208"/>
    </location>
</feature>
<sequence length="239" mass="27205">MYQRSRNKLAISNTLVLFCTMVLLIALLSTGGESTYSTMYWSKFRYYDSYQLYKNGQKIVWDVEWWTNYAACDKYYHSGNDPRLECSEFVFGYYQPNGEDKLLKNLSIAGLSMLFGSLAFSLMSFIPSVVFLFKSNTFSDLCYFLIIVIIGFVTTFAGVLVMTITHKIGINNIQSSGSGTGKLGPSFALAWLSVCLYLISMILTVIIFRTRGKRKLYQESISDKGNESDEAYELKSIKY</sequence>
<dbReference type="InterPro" id="IPR009571">
    <property type="entry name" value="SUR7/Rim9-like_fungi"/>
</dbReference>
<dbReference type="AlphaFoldDB" id="A0A9P0VWG1"/>
<feature type="transmembrane region" description="Helical" evidence="1">
    <location>
        <begin position="108"/>
        <end position="133"/>
    </location>
</feature>
<gene>
    <name evidence="2" type="ORF">CLIB1423_01S08878</name>
</gene>
<proteinExistence type="predicted"/>
<organism evidence="2 3">
    <name type="scientific">[Candida] railenensis</name>
    <dbReference type="NCBI Taxonomy" id="45579"/>
    <lineage>
        <taxon>Eukaryota</taxon>
        <taxon>Fungi</taxon>
        <taxon>Dikarya</taxon>
        <taxon>Ascomycota</taxon>
        <taxon>Saccharomycotina</taxon>
        <taxon>Pichiomycetes</taxon>
        <taxon>Debaryomycetaceae</taxon>
        <taxon>Kurtzmaniella</taxon>
    </lineage>
</organism>
<accession>A0A9P0VWG1</accession>
<feature type="transmembrane region" description="Helical" evidence="1">
    <location>
        <begin position="142"/>
        <end position="168"/>
    </location>
</feature>
<reference evidence="2" key="1">
    <citation type="submission" date="2022-03" db="EMBL/GenBank/DDBJ databases">
        <authorList>
            <person name="Legras J.-L."/>
            <person name="Devillers H."/>
            <person name="Grondin C."/>
        </authorList>
    </citation>
    <scope>NUCLEOTIDE SEQUENCE</scope>
    <source>
        <strain evidence="2">CLIB 1423</strain>
    </source>
</reference>
<keyword evidence="1" id="KW-0812">Transmembrane</keyword>
<keyword evidence="3" id="KW-1185">Reference proteome</keyword>
<keyword evidence="1" id="KW-1133">Transmembrane helix</keyword>
<dbReference type="Pfam" id="PF06687">
    <property type="entry name" value="SUR7"/>
    <property type="match status" value="1"/>
</dbReference>
<dbReference type="EMBL" id="CAKXYY010000001">
    <property type="protein sequence ID" value="CAH2350384.1"/>
    <property type="molecule type" value="Genomic_DNA"/>
</dbReference>
<protein>
    <submittedName>
        <fullName evidence="2">Uncharacterized protein</fullName>
    </submittedName>
</protein>
<dbReference type="GO" id="GO:0005886">
    <property type="term" value="C:plasma membrane"/>
    <property type="evidence" value="ECO:0007669"/>
    <property type="project" value="InterPro"/>
</dbReference>
<evidence type="ECO:0000313" key="2">
    <source>
        <dbReference type="EMBL" id="CAH2350384.1"/>
    </source>
</evidence>